<feature type="compositionally biased region" description="Polar residues" evidence="1">
    <location>
        <begin position="51"/>
        <end position="65"/>
    </location>
</feature>
<dbReference type="Proteomes" id="UP000824120">
    <property type="component" value="Chromosome 2"/>
</dbReference>
<dbReference type="AlphaFoldDB" id="A0A9J6A5C9"/>
<evidence type="ECO:0000313" key="2">
    <source>
        <dbReference type="EMBL" id="KAG5619830.1"/>
    </source>
</evidence>
<sequence>MKHCTEQKNYFRNRSTDEALEMLEKASKGGHKVATYRTWDIDDWPDESNARTKNSNKGMSTTSSRNLRHNLYL</sequence>
<reference evidence="2 3" key="1">
    <citation type="submission" date="2020-09" db="EMBL/GenBank/DDBJ databases">
        <title>De no assembly of potato wild relative species, Solanum commersonii.</title>
        <authorList>
            <person name="Cho K."/>
        </authorList>
    </citation>
    <scope>NUCLEOTIDE SEQUENCE [LARGE SCALE GENOMIC DNA]</scope>
    <source>
        <strain evidence="2">LZ3.2</strain>
        <tissue evidence="2">Leaf</tissue>
    </source>
</reference>
<proteinExistence type="predicted"/>
<organism evidence="2 3">
    <name type="scientific">Solanum commersonii</name>
    <name type="common">Commerson's wild potato</name>
    <name type="synonym">Commerson's nightshade</name>
    <dbReference type="NCBI Taxonomy" id="4109"/>
    <lineage>
        <taxon>Eukaryota</taxon>
        <taxon>Viridiplantae</taxon>
        <taxon>Streptophyta</taxon>
        <taxon>Embryophyta</taxon>
        <taxon>Tracheophyta</taxon>
        <taxon>Spermatophyta</taxon>
        <taxon>Magnoliopsida</taxon>
        <taxon>eudicotyledons</taxon>
        <taxon>Gunneridae</taxon>
        <taxon>Pentapetalae</taxon>
        <taxon>asterids</taxon>
        <taxon>lamiids</taxon>
        <taxon>Solanales</taxon>
        <taxon>Solanaceae</taxon>
        <taxon>Solanoideae</taxon>
        <taxon>Solaneae</taxon>
        <taxon>Solanum</taxon>
    </lineage>
</organism>
<evidence type="ECO:0000256" key="1">
    <source>
        <dbReference type="SAM" id="MobiDB-lite"/>
    </source>
</evidence>
<name>A0A9J6A5C9_SOLCO</name>
<evidence type="ECO:0000313" key="3">
    <source>
        <dbReference type="Proteomes" id="UP000824120"/>
    </source>
</evidence>
<feature type="region of interest" description="Disordered" evidence="1">
    <location>
        <begin position="42"/>
        <end position="73"/>
    </location>
</feature>
<dbReference type="EMBL" id="JACXVP010000002">
    <property type="protein sequence ID" value="KAG5619830.1"/>
    <property type="molecule type" value="Genomic_DNA"/>
</dbReference>
<accession>A0A9J6A5C9</accession>
<keyword evidence="3" id="KW-1185">Reference proteome</keyword>
<gene>
    <name evidence="2" type="ORF">H5410_005048</name>
</gene>
<comment type="caution">
    <text evidence="2">The sequence shown here is derived from an EMBL/GenBank/DDBJ whole genome shotgun (WGS) entry which is preliminary data.</text>
</comment>
<protein>
    <submittedName>
        <fullName evidence="2">Uncharacterized protein</fullName>
    </submittedName>
</protein>